<organism evidence="5">
    <name type="scientific">uncultured marine group II/III euryarchaeote AD1000_44_A09</name>
    <dbReference type="NCBI Taxonomy" id="1457774"/>
    <lineage>
        <taxon>Archaea</taxon>
        <taxon>Methanobacteriati</taxon>
        <taxon>Methanobacteriota</taxon>
        <taxon>environmental samples</taxon>
    </lineage>
</organism>
<evidence type="ECO:0000256" key="2">
    <source>
        <dbReference type="ARBA" id="ARBA00022980"/>
    </source>
</evidence>
<dbReference type="GO" id="GO:1990904">
    <property type="term" value="C:ribonucleoprotein complex"/>
    <property type="evidence" value="ECO:0007669"/>
    <property type="project" value="UniProtKB-KW"/>
</dbReference>
<dbReference type="SMART" id="SM01402">
    <property type="entry name" value="Ribosomal_S27"/>
    <property type="match status" value="1"/>
</dbReference>
<dbReference type="InterPro" id="IPR038582">
    <property type="entry name" value="Ribosomal_eS31_euk-type_sf"/>
</dbReference>
<evidence type="ECO:0000256" key="3">
    <source>
        <dbReference type="ARBA" id="ARBA00023274"/>
    </source>
</evidence>
<dbReference type="InterPro" id="IPR011332">
    <property type="entry name" value="Ribosomal_zn-bd"/>
</dbReference>
<dbReference type="SUPFAM" id="SSF57829">
    <property type="entry name" value="Zn-binding ribosomal proteins"/>
    <property type="match status" value="1"/>
</dbReference>
<dbReference type="AlphaFoldDB" id="A0A075FX25"/>
<evidence type="ECO:0000313" key="5">
    <source>
        <dbReference type="EMBL" id="AIE94177.1"/>
    </source>
</evidence>
<accession>A0A075FX25</accession>
<keyword evidence="2 5" id="KW-0689">Ribosomal protein</keyword>
<sequence length="55" mass="5968">MSDNPNANAKWSKYTIEGEELVRGETCPTCGPGVFLGIHSDRKTCGKCGHTVKNE</sequence>
<protein>
    <submittedName>
        <fullName evidence="5">Ribosomal protein S27AE</fullName>
    </submittedName>
</protein>
<dbReference type="GO" id="GO:0006412">
    <property type="term" value="P:translation"/>
    <property type="evidence" value="ECO:0007669"/>
    <property type="project" value="InterPro"/>
</dbReference>
<evidence type="ECO:0000256" key="1">
    <source>
        <dbReference type="ARBA" id="ARBA00022833"/>
    </source>
</evidence>
<dbReference type="Gene3D" id="6.20.50.150">
    <property type="match status" value="1"/>
</dbReference>
<dbReference type="GO" id="GO:0003735">
    <property type="term" value="F:structural constituent of ribosome"/>
    <property type="evidence" value="ECO:0007669"/>
    <property type="project" value="InterPro"/>
</dbReference>
<evidence type="ECO:0000259" key="4">
    <source>
        <dbReference type="SMART" id="SM01402"/>
    </source>
</evidence>
<keyword evidence="1" id="KW-0862">Zinc</keyword>
<reference evidence="5" key="1">
    <citation type="journal article" date="2014" name="Genome Biol. Evol.">
        <title>Pangenome evidence for extensive interdomain horizontal transfer affecting lineage core and shell genes in uncultured planktonic thaumarchaeota and euryarchaeota.</title>
        <authorList>
            <person name="Deschamps P."/>
            <person name="Zivanovic Y."/>
            <person name="Moreira D."/>
            <person name="Rodriguez-Valera F."/>
            <person name="Lopez-Garcia P."/>
        </authorList>
    </citation>
    <scope>NUCLEOTIDE SEQUENCE</scope>
</reference>
<name>A0A075FX25_9EURY</name>
<proteinExistence type="predicted"/>
<dbReference type="GO" id="GO:0005840">
    <property type="term" value="C:ribosome"/>
    <property type="evidence" value="ECO:0007669"/>
    <property type="project" value="UniProtKB-KW"/>
</dbReference>
<dbReference type="Pfam" id="PF01599">
    <property type="entry name" value="Ribosomal_S27"/>
    <property type="match status" value="1"/>
</dbReference>
<feature type="domain" description="Small ribosomal subunit protein eS31" evidence="4">
    <location>
        <begin position="10"/>
        <end position="51"/>
    </location>
</feature>
<dbReference type="EMBL" id="KF900416">
    <property type="protein sequence ID" value="AIE94177.1"/>
    <property type="molecule type" value="Genomic_DNA"/>
</dbReference>
<keyword evidence="3" id="KW-0687">Ribonucleoprotein</keyword>
<dbReference type="InterPro" id="IPR002906">
    <property type="entry name" value="Ribosomal_eS31"/>
</dbReference>